<accession>A0AAV5UMS3</accession>
<protein>
    <recommendedName>
        <fullName evidence="3">Secreted protein</fullName>
    </recommendedName>
</protein>
<dbReference type="AlphaFoldDB" id="A0AAV5UMS3"/>
<organism evidence="1 2">
    <name type="scientific">Pristionchus entomophagus</name>
    <dbReference type="NCBI Taxonomy" id="358040"/>
    <lineage>
        <taxon>Eukaryota</taxon>
        <taxon>Metazoa</taxon>
        <taxon>Ecdysozoa</taxon>
        <taxon>Nematoda</taxon>
        <taxon>Chromadorea</taxon>
        <taxon>Rhabditida</taxon>
        <taxon>Rhabditina</taxon>
        <taxon>Diplogasteromorpha</taxon>
        <taxon>Diplogasteroidea</taxon>
        <taxon>Neodiplogasteridae</taxon>
        <taxon>Pristionchus</taxon>
    </lineage>
</organism>
<sequence>HSTSSIIISSIWATSISFSFSCSSICSTFFSSSVLAPSSTKYSKESESSGILPMMNFSSLTSSSTFLKSSSEESLFSTLSMSRIISREWTSPLISFRFEDRLFFSLLPMSTANATRDTSFSCSESISKVSFEIKKDQRSKIK</sequence>
<proteinExistence type="predicted"/>
<keyword evidence="2" id="KW-1185">Reference proteome</keyword>
<dbReference type="Proteomes" id="UP001432027">
    <property type="component" value="Unassembled WGS sequence"/>
</dbReference>
<dbReference type="EMBL" id="BTSX01000006">
    <property type="protein sequence ID" value="GMT07463.1"/>
    <property type="molecule type" value="Genomic_DNA"/>
</dbReference>
<evidence type="ECO:0008006" key="3">
    <source>
        <dbReference type="Google" id="ProtNLM"/>
    </source>
</evidence>
<comment type="caution">
    <text evidence="1">The sequence shown here is derived from an EMBL/GenBank/DDBJ whole genome shotgun (WGS) entry which is preliminary data.</text>
</comment>
<gene>
    <name evidence="1" type="ORF">PENTCL1PPCAC_29637</name>
</gene>
<name>A0AAV5UMS3_9BILA</name>
<feature type="non-terminal residue" evidence="1">
    <location>
        <position position="1"/>
    </location>
</feature>
<reference evidence="1" key="1">
    <citation type="submission" date="2023-10" db="EMBL/GenBank/DDBJ databases">
        <title>Genome assembly of Pristionchus species.</title>
        <authorList>
            <person name="Yoshida K."/>
            <person name="Sommer R.J."/>
        </authorList>
    </citation>
    <scope>NUCLEOTIDE SEQUENCE</scope>
    <source>
        <strain evidence="1">RS0144</strain>
    </source>
</reference>
<feature type="non-terminal residue" evidence="1">
    <location>
        <position position="142"/>
    </location>
</feature>
<evidence type="ECO:0000313" key="2">
    <source>
        <dbReference type="Proteomes" id="UP001432027"/>
    </source>
</evidence>
<evidence type="ECO:0000313" key="1">
    <source>
        <dbReference type="EMBL" id="GMT07463.1"/>
    </source>
</evidence>